<sequence>MIAPDLMYQLIIAIALLIFNGLITSFFVYNRWNLSAMMPSKRWGTLLTTFTLTIIFLLSLQFFSKQSFEIWLVVYTVTMTIIAFGEFFTKRLKD</sequence>
<accession>A0A4U1FWL3</accession>
<dbReference type="EMBL" id="SWDX01000021">
    <property type="protein sequence ID" value="TKC54984.1"/>
    <property type="molecule type" value="Genomic_DNA"/>
</dbReference>
<feature type="transmembrane region" description="Helical" evidence="1">
    <location>
        <begin position="70"/>
        <end position="89"/>
    </location>
</feature>
<dbReference type="Proteomes" id="UP000309594">
    <property type="component" value="Unassembled WGS sequence"/>
</dbReference>
<evidence type="ECO:0000256" key="1">
    <source>
        <dbReference type="SAM" id="Phobius"/>
    </source>
</evidence>
<gene>
    <name evidence="2" type="ORF">FBD94_25680</name>
</gene>
<protein>
    <submittedName>
        <fullName evidence="2">Uncharacterized protein</fullName>
    </submittedName>
</protein>
<keyword evidence="1" id="KW-0812">Transmembrane</keyword>
<keyword evidence="1" id="KW-0472">Membrane</keyword>
<feature type="transmembrane region" description="Helical" evidence="1">
    <location>
        <begin position="6"/>
        <end position="30"/>
    </location>
</feature>
<evidence type="ECO:0000313" key="2">
    <source>
        <dbReference type="EMBL" id="TKC54984.1"/>
    </source>
</evidence>
<evidence type="ECO:0000313" key="3">
    <source>
        <dbReference type="Proteomes" id="UP000309594"/>
    </source>
</evidence>
<feature type="transmembrane region" description="Helical" evidence="1">
    <location>
        <begin position="42"/>
        <end position="64"/>
    </location>
</feature>
<dbReference type="RefSeq" id="WP_136882336.1">
    <property type="nucleotide sequence ID" value="NZ_SWDX01000021.1"/>
</dbReference>
<comment type="caution">
    <text evidence="2">The sequence shown here is derived from an EMBL/GenBank/DDBJ whole genome shotgun (WGS) entry which is preliminary data.</text>
</comment>
<dbReference type="AlphaFoldDB" id="A0A4U1FWL3"/>
<reference evidence="2 3" key="1">
    <citation type="submission" date="2019-04" db="EMBL/GenBank/DDBJ databases">
        <title>Pedobacter sp. RP-1-16 sp. nov., isolated from Arctic soil.</title>
        <authorList>
            <person name="Dahal R.H."/>
            <person name="Kim D.-U."/>
        </authorList>
    </citation>
    <scope>NUCLEOTIDE SEQUENCE [LARGE SCALE GENOMIC DNA]</scope>
    <source>
        <strain evidence="2 3">RP-1-16</strain>
    </source>
</reference>
<name>A0A4U1FWL3_9SPHI</name>
<organism evidence="2 3">
    <name type="scientific">Pedobacter hiemivivus</name>
    <dbReference type="NCBI Taxonomy" id="2530454"/>
    <lineage>
        <taxon>Bacteria</taxon>
        <taxon>Pseudomonadati</taxon>
        <taxon>Bacteroidota</taxon>
        <taxon>Sphingobacteriia</taxon>
        <taxon>Sphingobacteriales</taxon>
        <taxon>Sphingobacteriaceae</taxon>
        <taxon>Pedobacter</taxon>
    </lineage>
</organism>
<keyword evidence="1" id="KW-1133">Transmembrane helix</keyword>
<proteinExistence type="predicted"/>